<proteinExistence type="predicted"/>
<evidence type="ECO:0000256" key="1">
    <source>
        <dbReference type="ARBA" id="ARBA00022679"/>
    </source>
</evidence>
<dbReference type="InterPro" id="IPR036117">
    <property type="entry name" value="DhaL_dom_sf"/>
</dbReference>
<dbReference type="InterPro" id="IPR050861">
    <property type="entry name" value="Dihydroxyacetone_Kinase"/>
</dbReference>
<dbReference type="SMART" id="SM01120">
    <property type="entry name" value="Dak2"/>
    <property type="match status" value="1"/>
</dbReference>
<sequence>MAFTRENFLAFLESASALMNENKQYLIDLDSALGDGDLGLTMTSGFTEAVAFAKGSSETDLGKLAAQTGMAMSKKVPSTMGTLVASGFMGAGKAVKGKSELSDEETASFFTAFTDGVCNRGKAAVGDRTIVDALKPGSDAFAAAVKEGKSLHDAASIACDAAQKGSESTKDLIGKFGRAVYYGDKVLGVVDQGSVVGALIYKAMAQTL</sequence>
<accession>A0A662ZCU2</accession>
<name>A0A662ZCU2_9GAMM</name>
<dbReference type="GO" id="GO:0005829">
    <property type="term" value="C:cytosol"/>
    <property type="evidence" value="ECO:0007669"/>
    <property type="project" value="TreeGrafter"/>
</dbReference>
<dbReference type="AlphaFoldDB" id="A0A662ZCU2"/>
<keyword evidence="5" id="KW-1185">Reference proteome</keyword>
<dbReference type="EMBL" id="FOSF01000089">
    <property type="protein sequence ID" value="SFK49117.1"/>
    <property type="molecule type" value="Genomic_DNA"/>
</dbReference>
<evidence type="ECO:0000259" key="3">
    <source>
        <dbReference type="PROSITE" id="PS51480"/>
    </source>
</evidence>
<dbReference type="Proteomes" id="UP000243374">
    <property type="component" value="Unassembled WGS sequence"/>
</dbReference>
<evidence type="ECO:0000256" key="2">
    <source>
        <dbReference type="ARBA" id="ARBA00022777"/>
    </source>
</evidence>
<dbReference type="FunFam" id="1.25.40.340:FF:000002">
    <property type="entry name" value="Dihydroxyacetone kinase, L subunit"/>
    <property type="match status" value="1"/>
</dbReference>
<dbReference type="RefSeq" id="WP_074841794.1">
    <property type="nucleotide sequence ID" value="NZ_CP047056.1"/>
</dbReference>
<evidence type="ECO:0000313" key="5">
    <source>
        <dbReference type="Proteomes" id="UP000243374"/>
    </source>
</evidence>
<dbReference type="GO" id="GO:0019563">
    <property type="term" value="P:glycerol catabolic process"/>
    <property type="evidence" value="ECO:0007669"/>
    <property type="project" value="TreeGrafter"/>
</dbReference>
<dbReference type="OrthoDB" id="9800291at2"/>
<dbReference type="Gene3D" id="1.25.40.340">
    <property type="match status" value="1"/>
</dbReference>
<dbReference type="InterPro" id="IPR004007">
    <property type="entry name" value="DhaL_dom"/>
</dbReference>
<protein>
    <submittedName>
        <fullName evidence="4">Dihydroxyacetone kinase, C-terminal domain</fullName>
    </submittedName>
</protein>
<dbReference type="Pfam" id="PF02734">
    <property type="entry name" value="Dak2"/>
    <property type="match status" value="1"/>
</dbReference>
<dbReference type="SUPFAM" id="SSF101473">
    <property type="entry name" value="DhaL-like"/>
    <property type="match status" value="1"/>
</dbReference>
<reference evidence="4 5" key="1">
    <citation type="submission" date="2016-10" db="EMBL/GenBank/DDBJ databases">
        <authorList>
            <person name="Varghese N."/>
            <person name="Submissions S."/>
        </authorList>
    </citation>
    <scope>NUCLEOTIDE SEQUENCE [LARGE SCALE GENOMIC DNA]</scope>
    <source>
        <strain evidence="4 5">22B</strain>
    </source>
</reference>
<dbReference type="PROSITE" id="PS51480">
    <property type="entry name" value="DHAL"/>
    <property type="match status" value="1"/>
</dbReference>
<dbReference type="PANTHER" id="PTHR28629:SF4">
    <property type="entry name" value="TRIOKINASE_FMN CYCLASE"/>
    <property type="match status" value="1"/>
</dbReference>
<organism evidence="4 5">
    <name type="scientific">Succinivibrio dextrinosolvens</name>
    <dbReference type="NCBI Taxonomy" id="83771"/>
    <lineage>
        <taxon>Bacteria</taxon>
        <taxon>Pseudomonadati</taxon>
        <taxon>Pseudomonadota</taxon>
        <taxon>Gammaproteobacteria</taxon>
        <taxon>Aeromonadales</taxon>
        <taxon>Succinivibrionaceae</taxon>
        <taxon>Succinivibrio</taxon>
    </lineage>
</organism>
<keyword evidence="2 4" id="KW-0418">Kinase</keyword>
<dbReference type="PANTHER" id="PTHR28629">
    <property type="entry name" value="TRIOKINASE/FMN CYCLASE"/>
    <property type="match status" value="1"/>
</dbReference>
<feature type="domain" description="DhaL" evidence="3">
    <location>
        <begin position="6"/>
        <end position="206"/>
    </location>
</feature>
<keyword evidence="1" id="KW-0808">Transferase</keyword>
<dbReference type="GO" id="GO:0004371">
    <property type="term" value="F:glycerone kinase activity"/>
    <property type="evidence" value="ECO:0007669"/>
    <property type="project" value="InterPro"/>
</dbReference>
<evidence type="ECO:0000313" key="4">
    <source>
        <dbReference type="EMBL" id="SFK49117.1"/>
    </source>
</evidence>
<gene>
    <name evidence="4" type="ORF">SAMN04487865_10899</name>
</gene>